<dbReference type="OMA" id="FACLNVR"/>
<feature type="region of interest" description="Disordered" evidence="1">
    <location>
        <begin position="142"/>
        <end position="201"/>
    </location>
</feature>
<feature type="compositionally biased region" description="Low complexity" evidence="1">
    <location>
        <begin position="160"/>
        <end position="169"/>
    </location>
</feature>
<dbReference type="GeneID" id="17263537"/>
<dbReference type="Proteomes" id="UP000013827">
    <property type="component" value="Unassembled WGS sequence"/>
</dbReference>
<dbReference type="HOGENOM" id="CLU_1362602_0_0_1"/>
<evidence type="ECO:0000256" key="1">
    <source>
        <dbReference type="SAM" id="MobiDB-lite"/>
    </source>
</evidence>
<dbReference type="CDD" id="cd06257">
    <property type="entry name" value="DnaJ"/>
    <property type="match status" value="1"/>
</dbReference>
<sequence length="201" mass="22721">MNDPSRATSSSGGVIRAILRGANHFEILDLPKPYPDLVGEAAWDAGADDVNRAFRKRSLHCHPDKSRHPDAPRAFDLLKKAKACLLSDLEREAYIRDHVKMQQTLWEGSWKSDREAAEARERIASARCNAQEEQTALVVDAMKRRRDKAQSAERKKQRSALRAQASSARRVADDEPEEEEEGGPEPRSKPAPARKQRPRFF</sequence>
<dbReference type="KEGG" id="ehx:EMIHUDRAFT_245415"/>
<feature type="compositionally biased region" description="Basic residues" evidence="1">
    <location>
        <begin position="192"/>
        <end position="201"/>
    </location>
</feature>
<evidence type="ECO:0000313" key="3">
    <source>
        <dbReference type="EnsemblProtists" id="EOD17387"/>
    </source>
</evidence>
<dbReference type="RefSeq" id="XP_005768501.1">
    <property type="nucleotide sequence ID" value="XM_005768444.1"/>
</dbReference>
<protein>
    <recommendedName>
        <fullName evidence="2">J domain-containing protein</fullName>
    </recommendedName>
</protein>
<dbReference type="KEGG" id="ehx:EMIHUDRAFT_102628"/>
<dbReference type="InterPro" id="IPR036869">
    <property type="entry name" value="J_dom_sf"/>
</dbReference>
<name>A0A0D3J1K2_EMIH1</name>
<dbReference type="GeneID" id="17262219"/>
<dbReference type="PANTHER" id="PTHR46620:SF1">
    <property type="entry name" value="J DOMAIN-CONTAINING PROTEIN SPF31"/>
    <property type="match status" value="1"/>
</dbReference>
<dbReference type="PROSITE" id="PS50076">
    <property type="entry name" value="DNAJ_2"/>
    <property type="match status" value="1"/>
</dbReference>
<dbReference type="InterPro" id="IPR001623">
    <property type="entry name" value="DnaJ_domain"/>
</dbReference>
<dbReference type="Gene3D" id="1.10.287.110">
    <property type="entry name" value="DnaJ domain"/>
    <property type="match status" value="1"/>
</dbReference>
<dbReference type="RefSeq" id="XP_005769816.1">
    <property type="nucleotide sequence ID" value="XM_005769759.1"/>
</dbReference>
<dbReference type="EnsemblProtists" id="EOD16072">
    <property type="protein sequence ID" value="EOD16072"/>
    <property type="gene ID" value="EMIHUDRAFT_245415"/>
</dbReference>
<dbReference type="eggNOG" id="ENOG502SEKV">
    <property type="taxonomic scope" value="Eukaryota"/>
</dbReference>
<keyword evidence="4" id="KW-1185">Reference proteome</keyword>
<dbReference type="EnsemblProtists" id="EOD17387">
    <property type="protein sequence ID" value="EOD17387"/>
    <property type="gene ID" value="EMIHUDRAFT_102628"/>
</dbReference>
<evidence type="ECO:0000259" key="2">
    <source>
        <dbReference type="PROSITE" id="PS50076"/>
    </source>
</evidence>
<accession>A0A0D3J1K2</accession>
<dbReference type="SMART" id="SM00271">
    <property type="entry name" value="DnaJ"/>
    <property type="match status" value="1"/>
</dbReference>
<evidence type="ECO:0000313" key="4">
    <source>
        <dbReference type="Proteomes" id="UP000013827"/>
    </source>
</evidence>
<proteinExistence type="predicted"/>
<dbReference type="SUPFAM" id="SSF46565">
    <property type="entry name" value="Chaperone J-domain"/>
    <property type="match status" value="1"/>
</dbReference>
<feature type="domain" description="J" evidence="2">
    <location>
        <begin position="23"/>
        <end position="98"/>
    </location>
</feature>
<feature type="compositionally biased region" description="Acidic residues" evidence="1">
    <location>
        <begin position="174"/>
        <end position="183"/>
    </location>
</feature>
<dbReference type="Pfam" id="PF00226">
    <property type="entry name" value="DnaJ"/>
    <property type="match status" value="1"/>
</dbReference>
<organism evidence="3 4">
    <name type="scientific">Emiliania huxleyi (strain CCMP1516)</name>
    <dbReference type="NCBI Taxonomy" id="280463"/>
    <lineage>
        <taxon>Eukaryota</taxon>
        <taxon>Haptista</taxon>
        <taxon>Haptophyta</taxon>
        <taxon>Prymnesiophyceae</taxon>
        <taxon>Isochrysidales</taxon>
        <taxon>Noelaerhabdaceae</taxon>
        <taxon>Emiliania</taxon>
    </lineage>
</organism>
<dbReference type="PANTHER" id="PTHR46620">
    <property type="entry name" value="J DOMAIN-CONTAINING PROTEIN SPF31"/>
    <property type="match status" value="1"/>
</dbReference>
<reference evidence="3" key="2">
    <citation type="submission" date="2024-10" db="UniProtKB">
        <authorList>
            <consortium name="EnsemblProtists"/>
        </authorList>
    </citation>
    <scope>IDENTIFICATION</scope>
</reference>
<dbReference type="AlphaFoldDB" id="A0A0D3J1K2"/>
<dbReference type="PaxDb" id="2903-EOD16072"/>
<reference evidence="4" key="1">
    <citation type="journal article" date="2013" name="Nature">
        <title>Pan genome of the phytoplankton Emiliania underpins its global distribution.</title>
        <authorList>
            <person name="Read B.A."/>
            <person name="Kegel J."/>
            <person name="Klute M.J."/>
            <person name="Kuo A."/>
            <person name="Lefebvre S.C."/>
            <person name="Maumus F."/>
            <person name="Mayer C."/>
            <person name="Miller J."/>
            <person name="Monier A."/>
            <person name="Salamov A."/>
            <person name="Young J."/>
            <person name="Aguilar M."/>
            <person name="Claverie J.M."/>
            <person name="Frickenhaus S."/>
            <person name="Gonzalez K."/>
            <person name="Herman E.K."/>
            <person name="Lin Y.C."/>
            <person name="Napier J."/>
            <person name="Ogata H."/>
            <person name="Sarno A.F."/>
            <person name="Shmutz J."/>
            <person name="Schroeder D."/>
            <person name="de Vargas C."/>
            <person name="Verret F."/>
            <person name="von Dassow P."/>
            <person name="Valentin K."/>
            <person name="Van de Peer Y."/>
            <person name="Wheeler G."/>
            <person name="Dacks J.B."/>
            <person name="Delwiche C.F."/>
            <person name="Dyhrman S.T."/>
            <person name="Glockner G."/>
            <person name="John U."/>
            <person name="Richards T."/>
            <person name="Worden A.Z."/>
            <person name="Zhang X."/>
            <person name="Grigoriev I.V."/>
            <person name="Allen A.E."/>
            <person name="Bidle K."/>
            <person name="Borodovsky M."/>
            <person name="Bowler C."/>
            <person name="Brownlee C."/>
            <person name="Cock J.M."/>
            <person name="Elias M."/>
            <person name="Gladyshev V.N."/>
            <person name="Groth M."/>
            <person name="Guda C."/>
            <person name="Hadaegh A."/>
            <person name="Iglesias-Rodriguez M.D."/>
            <person name="Jenkins J."/>
            <person name="Jones B.M."/>
            <person name="Lawson T."/>
            <person name="Leese F."/>
            <person name="Lindquist E."/>
            <person name="Lobanov A."/>
            <person name="Lomsadze A."/>
            <person name="Malik S.B."/>
            <person name="Marsh M.E."/>
            <person name="Mackinder L."/>
            <person name="Mock T."/>
            <person name="Mueller-Roeber B."/>
            <person name="Pagarete A."/>
            <person name="Parker M."/>
            <person name="Probert I."/>
            <person name="Quesneville H."/>
            <person name="Raines C."/>
            <person name="Rensing S.A."/>
            <person name="Riano-Pachon D.M."/>
            <person name="Richier S."/>
            <person name="Rokitta S."/>
            <person name="Shiraiwa Y."/>
            <person name="Soanes D.M."/>
            <person name="van der Giezen M."/>
            <person name="Wahlund T.M."/>
            <person name="Williams B."/>
            <person name="Wilson W."/>
            <person name="Wolfe G."/>
            <person name="Wurch L.L."/>
        </authorList>
    </citation>
    <scope>NUCLEOTIDE SEQUENCE</scope>
</reference>